<evidence type="ECO:0000313" key="2">
    <source>
        <dbReference type="Proteomes" id="UP001576774"/>
    </source>
</evidence>
<accession>A0ABV4X6K0</accession>
<name>A0ABV4X6K0_9CYAN</name>
<dbReference type="PANTHER" id="PTHR35586">
    <property type="entry name" value="SLL1691 PROTEIN"/>
    <property type="match status" value="1"/>
</dbReference>
<dbReference type="EMBL" id="JBHFNQ010000121">
    <property type="protein sequence ID" value="MFB2878408.1"/>
    <property type="molecule type" value="Genomic_DNA"/>
</dbReference>
<comment type="caution">
    <text evidence="1">The sequence shown here is derived from an EMBL/GenBank/DDBJ whole genome shotgun (WGS) entry which is preliminary data.</text>
</comment>
<evidence type="ECO:0000313" key="1">
    <source>
        <dbReference type="EMBL" id="MFB2878408.1"/>
    </source>
</evidence>
<gene>
    <name evidence="1" type="ORF">ACE1CC_16275</name>
</gene>
<dbReference type="Pfam" id="PF11103">
    <property type="entry name" value="DUF2887"/>
    <property type="match status" value="1"/>
</dbReference>
<reference evidence="1 2" key="1">
    <citation type="submission" date="2024-09" db="EMBL/GenBank/DDBJ databases">
        <title>Floridaenema gen nov. (Aerosakkonemataceae, Aerosakkonematales ord. nov., Cyanobacteria) from benthic tropical and subtropical fresh waters, with the description of four new species.</title>
        <authorList>
            <person name="Moretto J.A."/>
            <person name="Berthold D.E."/>
            <person name="Lefler F.W."/>
            <person name="Huang I.-S."/>
            <person name="Laughinghouse H. IV."/>
        </authorList>
    </citation>
    <scope>NUCLEOTIDE SEQUENCE [LARGE SCALE GENOMIC DNA]</scope>
    <source>
        <strain evidence="1 2">BLCC-F46</strain>
    </source>
</reference>
<dbReference type="PANTHER" id="PTHR35586:SF2">
    <property type="entry name" value="SLL1542 PROTEIN"/>
    <property type="match status" value="1"/>
</dbReference>
<keyword evidence="2" id="KW-1185">Reference proteome</keyword>
<dbReference type="RefSeq" id="WP_413271480.1">
    <property type="nucleotide sequence ID" value="NZ_JBHFNQ010000121.1"/>
</dbReference>
<organism evidence="1 2">
    <name type="scientific">Floridaenema aerugineum BLCC-F46</name>
    <dbReference type="NCBI Taxonomy" id="3153654"/>
    <lineage>
        <taxon>Bacteria</taxon>
        <taxon>Bacillati</taxon>
        <taxon>Cyanobacteriota</taxon>
        <taxon>Cyanophyceae</taxon>
        <taxon>Oscillatoriophycideae</taxon>
        <taxon>Aerosakkonematales</taxon>
        <taxon>Aerosakkonemataceae</taxon>
        <taxon>Floridanema</taxon>
        <taxon>Floridanema aerugineum</taxon>
    </lineage>
</organism>
<proteinExistence type="predicted"/>
<sequence length="115" mass="13628">MFQTFPSLLFELIDRPPSLANNYSFSSQEVKELARRLDGLFIPHENSPEQPIYFVEVQFQPRSDFYWRFFTEIFVYLTQVASYLHKGTLLGFSPLRKRGIRGLKPNNVQRIRLIL</sequence>
<protein>
    <submittedName>
        <fullName evidence="1">DUF2887 domain-containing protein</fullName>
    </submittedName>
</protein>
<dbReference type="InterPro" id="IPR022573">
    <property type="entry name" value="DUF2887"/>
</dbReference>
<dbReference type="Proteomes" id="UP001576774">
    <property type="component" value="Unassembled WGS sequence"/>
</dbReference>